<gene>
    <name evidence="1" type="ORF">M9Y10_042155</name>
</gene>
<keyword evidence="2" id="KW-1185">Reference proteome</keyword>
<sequence length="121" mass="14595">MTYQHDPKKYFVANCNPYGVELKRDITKFVTFTINIKGMETWTYSEWFFFNIPVYILFRWIEDNEEKLNTIDYDLIIILNNGYQKIIQRTDNILLKDVCASHIVEIICINKKQKIYVNNKK</sequence>
<comment type="caution">
    <text evidence="1">The sequence shown here is derived from an EMBL/GenBank/DDBJ whole genome shotgun (WGS) entry which is preliminary data.</text>
</comment>
<name>A0ABR2K6D5_9EUKA</name>
<evidence type="ECO:0000313" key="2">
    <source>
        <dbReference type="Proteomes" id="UP001470230"/>
    </source>
</evidence>
<organism evidence="1 2">
    <name type="scientific">Tritrichomonas musculus</name>
    <dbReference type="NCBI Taxonomy" id="1915356"/>
    <lineage>
        <taxon>Eukaryota</taxon>
        <taxon>Metamonada</taxon>
        <taxon>Parabasalia</taxon>
        <taxon>Tritrichomonadida</taxon>
        <taxon>Tritrichomonadidae</taxon>
        <taxon>Tritrichomonas</taxon>
    </lineage>
</organism>
<dbReference type="EMBL" id="JAPFFF010000007">
    <property type="protein sequence ID" value="KAK8886688.1"/>
    <property type="molecule type" value="Genomic_DNA"/>
</dbReference>
<dbReference type="Proteomes" id="UP001470230">
    <property type="component" value="Unassembled WGS sequence"/>
</dbReference>
<accession>A0ABR2K6D5</accession>
<proteinExistence type="predicted"/>
<protein>
    <submittedName>
        <fullName evidence="1">Uncharacterized protein</fullName>
    </submittedName>
</protein>
<evidence type="ECO:0000313" key="1">
    <source>
        <dbReference type="EMBL" id="KAK8886688.1"/>
    </source>
</evidence>
<reference evidence="1 2" key="1">
    <citation type="submission" date="2024-04" db="EMBL/GenBank/DDBJ databases">
        <title>Tritrichomonas musculus Genome.</title>
        <authorList>
            <person name="Alves-Ferreira E."/>
            <person name="Grigg M."/>
            <person name="Lorenzi H."/>
            <person name="Galac M."/>
        </authorList>
    </citation>
    <scope>NUCLEOTIDE SEQUENCE [LARGE SCALE GENOMIC DNA]</scope>
    <source>
        <strain evidence="1 2">EAF2021</strain>
    </source>
</reference>